<dbReference type="EMBL" id="FNBZ01000001">
    <property type="protein sequence ID" value="SDF20816.1"/>
    <property type="molecule type" value="Genomic_DNA"/>
</dbReference>
<comment type="caution">
    <text evidence="2">The sequence shown here is derived from an EMBL/GenBank/DDBJ whole genome shotgun (WGS) entry which is preliminary data.</text>
</comment>
<name>A0ABY0NFQ8_9HYPH</name>
<protein>
    <recommendedName>
        <fullName evidence="4">Transposase IS111A/IS1328/IS1533 N-terminal domain-containing protein</fullName>
    </recommendedName>
</protein>
<organism evidence="2 3">
    <name type="scientific">Bosea robiniae</name>
    <dbReference type="NCBI Taxonomy" id="1036780"/>
    <lineage>
        <taxon>Bacteria</taxon>
        <taxon>Pseudomonadati</taxon>
        <taxon>Pseudomonadota</taxon>
        <taxon>Alphaproteobacteria</taxon>
        <taxon>Hyphomicrobiales</taxon>
        <taxon>Boseaceae</taxon>
        <taxon>Bosea</taxon>
    </lineage>
</organism>
<evidence type="ECO:0000313" key="2">
    <source>
        <dbReference type="EMBL" id="SDF20816.1"/>
    </source>
</evidence>
<evidence type="ECO:0000313" key="3">
    <source>
        <dbReference type="Proteomes" id="UP000199468"/>
    </source>
</evidence>
<evidence type="ECO:0000256" key="1">
    <source>
        <dbReference type="SAM" id="MobiDB-lite"/>
    </source>
</evidence>
<sequence>MPGEQPACRQGVRHHADGPARMQGNLEPGTPRCLQRDAETVAGVLFAADRGVARGPAIRADGQRPDLPHEGLGAGAGGRQASRSCGMHGESAAQEFPRVPSHGVRRGRKLLLTDRTMCDRRPPSRKAQWNQQQEHRLQSCMSEIVVLRIQTNLKVMVVAVHPTWFCGDDLVYLLLELSPATVIATAAAAPYKSRVDELRRKNDGDAATIIARELR</sequence>
<evidence type="ECO:0008006" key="4">
    <source>
        <dbReference type="Google" id="ProtNLM"/>
    </source>
</evidence>
<feature type="region of interest" description="Disordered" evidence="1">
    <location>
        <begin position="56"/>
        <end position="85"/>
    </location>
</feature>
<dbReference type="Proteomes" id="UP000199468">
    <property type="component" value="Unassembled WGS sequence"/>
</dbReference>
<reference evidence="2 3" key="1">
    <citation type="submission" date="2016-10" db="EMBL/GenBank/DDBJ databases">
        <authorList>
            <person name="Varghese N."/>
            <person name="Submissions S."/>
        </authorList>
    </citation>
    <scope>NUCLEOTIDE SEQUENCE [LARGE SCALE GENOMIC DNA]</scope>
    <source>
        <strain evidence="2 3">DSM 26672</strain>
    </source>
</reference>
<accession>A0ABY0NFQ8</accession>
<gene>
    <name evidence="2" type="ORF">SAMN05421844_10157</name>
</gene>
<feature type="region of interest" description="Disordered" evidence="1">
    <location>
        <begin position="1"/>
        <end position="29"/>
    </location>
</feature>
<keyword evidence="3" id="KW-1185">Reference proteome</keyword>
<proteinExistence type="predicted"/>